<evidence type="ECO:0000259" key="6">
    <source>
        <dbReference type="PROSITE" id="PS50888"/>
    </source>
</evidence>
<dbReference type="PANTHER" id="PTHR12565">
    <property type="entry name" value="STEROL REGULATORY ELEMENT-BINDING PROTEIN"/>
    <property type="match status" value="1"/>
</dbReference>
<evidence type="ECO:0000256" key="1">
    <source>
        <dbReference type="ARBA" id="ARBA00004123"/>
    </source>
</evidence>
<sequence>MMLHCVNTSGGVSGGAELSVLERQRAHMKWQQQQQGLEYGNVHSVLPGYGGVGNQVQGQVCGDSGVGQVGFPVVKPETGLDGTWTGFGNYGMPSVEDFMSCGYEDNSGAEYSYQMMNKASCPVEISEGRGSILSGRTNLGDAEGAKKRKAENPASLKAVADTGTKEKKIKEWAEDGESKITQPNTSINSKSKNKREASADASKDNPKVPEVQKTDYIHVRARRGQATDSHSLAERVRREKISERMKYLQELVPGCSKITGKAGMLDEIINYVQSLQRQVEFLSMKLATVNPQLNFSIGSLFGKEVFGPCTSSYPTLGKFNLKFIFLIQSHFIFH</sequence>
<organism evidence="7 8">
    <name type="scientific">Kalanchoe fedtschenkoi</name>
    <name type="common">Lavender scallops</name>
    <name type="synonym">South American air plant</name>
    <dbReference type="NCBI Taxonomy" id="63787"/>
    <lineage>
        <taxon>Eukaryota</taxon>
        <taxon>Viridiplantae</taxon>
        <taxon>Streptophyta</taxon>
        <taxon>Embryophyta</taxon>
        <taxon>Tracheophyta</taxon>
        <taxon>Spermatophyta</taxon>
        <taxon>Magnoliopsida</taxon>
        <taxon>eudicotyledons</taxon>
        <taxon>Gunneridae</taxon>
        <taxon>Pentapetalae</taxon>
        <taxon>Saxifragales</taxon>
        <taxon>Crassulaceae</taxon>
        <taxon>Kalanchoe</taxon>
    </lineage>
</organism>
<dbReference type="InterPro" id="IPR036638">
    <property type="entry name" value="HLH_DNA-bd_sf"/>
</dbReference>
<evidence type="ECO:0000256" key="3">
    <source>
        <dbReference type="ARBA" id="ARBA00023163"/>
    </source>
</evidence>
<keyword evidence="3" id="KW-0804">Transcription</keyword>
<keyword evidence="4" id="KW-0539">Nucleus</keyword>
<evidence type="ECO:0000256" key="5">
    <source>
        <dbReference type="SAM" id="MobiDB-lite"/>
    </source>
</evidence>
<feature type="domain" description="BHLH" evidence="6">
    <location>
        <begin position="225"/>
        <end position="275"/>
    </location>
</feature>
<keyword evidence="2" id="KW-0805">Transcription regulation</keyword>
<dbReference type="Proteomes" id="UP000594263">
    <property type="component" value="Unplaced"/>
</dbReference>
<feature type="compositionally biased region" description="Basic and acidic residues" evidence="5">
    <location>
        <begin position="163"/>
        <end position="178"/>
    </location>
</feature>
<comment type="subcellular location">
    <subcellularLocation>
        <location evidence="1">Nucleus</location>
    </subcellularLocation>
</comment>
<dbReference type="PROSITE" id="PS50888">
    <property type="entry name" value="BHLH"/>
    <property type="match status" value="1"/>
</dbReference>
<dbReference type="CDD" id="cd18919">
    <property type="entry name" value="bHLH_AtBPE_like"/>
    <property type="match status" value="1"/>
</dbReference>
<dbReference type="EnsemblPlants" id="Kaladp0020s0108.1.v1.1">
    <property type="protein sequence ID" value="Kaladp0020s0108.1.v1.1"/>
    <property type="gene ID" value="Kaladp0020s0108.v1.1"/>
</dbReference>
<dbReference type="SUPFAM" id="SSF47459">
    <property type="entry name" value="HLH, helix-loop-helix DNA-binding domain"/>
    <property type="match status" value="1"/>
</dbReference>
<evidence type="ECO:0000313" key="7">
    <source>
        <dbReference type="EnsemblPlants" id="Kaladp0020s0108.1.v1.1"/>
    </source>
</evidence>
<protein>
    <recommendedName>
        <fullName evidence="6">BHLH domain-containing protein</fullName>
    </recommendedName>
</protein>
<dbReference type="Pfam" id="PF00010">
    <property type="entry name" value="HLH"/>
    <property type="match status" value="1"/>
</dbReference>
<dbReference type="GO" id="GO:0005634">
    <property type="term" value="C:nucleus"/>
    <property type="evidence" value="ECO:0007669"/>
    <property type="project" value="UniProtKB-SubCell"/>
</dbReference>
<dbReference type="Gene3D" id="4.10.280.10">
    <property type="entry name" value="Helix-loop-helix DNA-binding domain"/>
    <property type="match status" value="1"/>
</dbReference>
<feature type="region of interest" description="Disordered" evidence="5">
    <location>
        <begin position="130"/>
        <end position="212"/>
    </location>
</feature>
<dbReference type="SMART" id="SM00353">
    <property type="entry name" value="HLH"/>
    <property type="match status" value="1"/>
</dbReference>
<evidence type="ECO:0000256" key="2">
    <source>
        <dbReference type="ARBA" id="ARBA00023015"/>
    </source>
</evidence>
<feature type="compositionally biased region" description="Polar residues" evidence="5">
    <location>
        <begin position="179"/>
        <end position="190"/>
    </location>
</feature>
<dbReference type="GO" id="GO:0046983">
    <property type="term" value="F:protein dimerization activity"/>
    <property type="evidence" value="ECO:0007669"/>
    <property type="project" value="InterPro"/>
</dbReference>
<dbReference type="AlphaFoldDB" id="A0A7N0T3B8"/>
<dbReference type="InterPro" id="IPR011598">
    <property type="entry name" value="bHLH_dom"/>
</dbReference>
<feature type="compositionally biased region" description="Basic and acidic residues" evidence="5">
    <location>
        <begin position="194"/>
        <end position="212"/>
    </location>
</feature>
<keyword evidence="8" id="KW-1185">Reference proteome</keyword>
<reference evidence="7" key="1">
    <citation type="submission" date="2021-01" db="UniProtKB">
        <authorList>
            <consortium name="EnsemblPlants"/>
        </authorList>
    </citation>
    <scope>IDENTIFICATION</scope>
</reference>
<proteinExistence type="predicted"/>
<dbReference type="OMA" id="QARMKWQ"/>
<accession>A0A7N0T3B8</accession>
<name>A0A7N0T3B8_KALFE</name>
<dbReference type="PANTHER" id="PTHR12565:SF184">
    <property type="entry name" value="BHLH TRANSCRIPTION FACTOR"/>
    <property type="match status" value="1"/>
</dbReference>
<dbReference type="Gramene" id="Kaladp0020s0108.1.v1.1">
    <property type="protein sequence ID" value="Kaladp0020s0108.1.v1.1"/>
    <property type="gene ID" value="Kaladp0020s0108.v1.1"/>
</dbReference>
<evidence type="ECO:0000256" key="4">
    <source>
        <dbReference type="ARBA" id="ARBA00023242"/>
    </source>
</evidence>
<dbReference type="InterPro" id="IPR024097">
    <property type="entry name" value="bHLH_ZIP_TF"/>
</dbReference>
<evidence type="ECO:0000313" key="8">
    <source>
        <dbReference type="Proteomes" id="UP000594263"/>
    </source>
</evidence>
<dbReference type="GO" id="GO:0003700">
    <property type="term" value="F:DNA-binding transcription factor activity"/>
    <property type="evidence" value="ECO:0007669"/>
    <property type="project" value="TreeGrafter"/>
</dbReference>
<dbReference type="FunFam" id="4.10.280.10:FF:000002">
    <property type="entry name" value="Basic helix-loop-helix transcription factor"/>
    <property type="match status" value="1"/>
</dbReference>